<proteinExistence type="predicted"/>
<dbReference type="SUPFAM" id="SSF51126">
    <property type="entry name" value="Pectin lyase-like"/>
    <property type="match status" value="1"/>
</dbReference>
<name>A0A2Z4GGX9_9BACT</name>
<evidence type="ECO:0000313" key="1">
    <source>
        <dbReference type="EMBL" id="AWW00338.1"/>
    </source>
</evidence>
<sequence length="79" mass="8670">MYVNKNASGAENGSSWTDAYTDLQDALSKGKYVTAWVAAGTYKPTSGTDRNISFQIPDNVKVYGGFIGNEANNYELYIF</sequence>
<dbReference type="Proteomes" id="UP000249873">
    <property type="component" value="Chromosome"/>
</dbReference>
<accession>A0A2Z4GGX9</accession>
<evidence type="ECO:0008006" key="3">
    <source>
        <dbReference type="Google" id="ProtNLM"/>
    </source>
</evidence>
<dbReference type="InterPro" id="IPR011050">
    <property type="entry name" value="Pectin_lyase_fold/virulence"/>
</dbReference>
<gene>
    <name evidence="1" type="ORF">DJ013_20030</name>
</gene>
<keyword evidence="2" id="KW-1185">Reference proteome</keyword>
<dbReference type="KEGG" id="als:DJ013_20030"/>
<protein>
    <recommendedName>
        <fullName evidence="3">DUF1565 domain-containing protein</fullName>
    </recommendedName>
</protein>
<reference evidence="1 2" key="1">
    <citation type="submission" date="2018-05" db="EMBL/GenBank/DDBJ databases">
        <title>Complete genome sequence of Arcticibacterium luteifluviistationis SM1504T, a cytophagaceae bacterium isolated from Arctic surface seawater.</title>
        <authorList>
            <person name="Li Y."/>
            <person name="Qin Q.-L."/>
        </authorList>
    </citation>
    <scope>NUCLEOTIDE SEQUENCE [LARGE SCALE GENOMIC DNA]</scope>
    <source>
        <strain evidence="1 2">SM1504</strain>
    </source>
</reference>
<evidence type="ECO:0000313" key="2">
    <source>
        <dbReference type="Proteomes" id="UP000249873"/>
    </source>
</evidence>
<dbReference type="OrthoDB" id="960258at2"/>
<dbReference type="EMBL" id="CP029480">
    <property type="protein sequence ID" value="AWW00338.1"/>
    <property type="molecule type" value="Genomic_DNA"/>
</dbReference>
<organism evidence="1 2">
    <name type="scientific">Arcticibacterium luteifluviistationis</name>
    <dbReference type="NCBI Taxonomy" id="1784714"/>
    <lineage>
        <taxon>Bacteria</taxon>
        <taxon>Pseudomonadati</taxon>
        <taxon>Bacteroidota</taxon>
        <taxon>Cytophagia</taxon>
        <taxon>Cytophagales</taxon>
        <taxon>Leadbetterellaceae</taxon>
        <taxon>Arcticibacterium</taxon>
    </lineage>
</organism>
<dbReference type="AlphaFoldDB" id="A0A2Z4GGX9"/>